<dbReference type="InterPro" id="IPR003661">
    <property type="entry name" value="HisK_dim/P_dom"/>
</dbReference>
<accession>A0A2W7N0V2</accession>
<dbReference type="Pfam" id="PF02518">
    <property type="entry name" value="HATPase_c"/>
    <property type="match status" value="1"/>
</dbReference>
<dbReference type="PANTHER" id="PTHR43547">
    <property type="entry name" value="TWO-COMPONENT HISTIDINE KINASE"/>
    <property type="match status" value="1"/>
</dbReference>
<dbReference type="InterPro" id="IPR003594">
    <property type="entry name" value="HATPase_dom"/>
</dbReference>
<dbReference type="InterPro" id="IPR036890">
    <property type="entry name" value="HATPase_C_sf"/>
</dbReference>
<dbReference type="InterPro" id="IPR015943">
    <property type="entry name" value="WD40/YVTN_repeat-like_dom_sf"/>
</dbReference>
<sequence>MNREMKRFYRLVGIVLFVLLGQFNGQSAKFYNINSLYGISLREVNSVCSDEQGFIWASSKIGILRITDDDHRIYQLPYANTNVITVKLVYEQSHLYAFSNNGQIFQFNPIYDRFDLMLDLSVMLNTRYLNVLRMFVDASGTFWFASTMGVYRYQSGQLTLGFDIRNENFAITPFDDHQFVLVQNNAVLLLDTQSSKVTTLYAITGDVPMQPSSVYHDRVHQRLWIGTISSGLYLFDFKTQDLRRVLDAVFPRQPILDIEKNSESTMLIGVDGQGIWEVDSQATRVMNVLREQVNDPSSLKGNGVYDLYCDNHRRVWVCTFSGGLSFFDQATPLVTQVSHQINNPNSLANNDVNNIIEDRNGKLWFATNNGVSCWNVSTHQWQHLMNDTRGQAKVFMSLCEDDQGRIWAGSYSSGVYVFDSKSGRELAHYMRNEAGSPVLSDFVLDIYKDHEGDIWIGGVNGEFICYQQQSGQFRTYTREPINVFAEIAPGELLLGCSYGLIQLNKHTGAMKQLLLGFSVTDILVQGDVVWLCTGGEGVIQYHPAKAQSNKIDVRSGLPSNFVKSIVDVDDYLWIGTESGLCRLNPSDLSVVSYSSNYLLSRSSFNNRSHCQLRNGQLAWGTNLGALLFQPSQVQEMPSGGKIFLQDLLVSGRSVRDTLVFDLTKPIDQLESVELKYYQNTFSLEMLSIQTSAGSKFSWQLEGFDKEWSQPSDNRMVTYTNIPSGSYVLKVRMYDSSLSHVVDERTLSIEIVPPFWKAWWFWVLVYVVLLGLAVLVFIYYLKSIRQKHTEEKVRFFTNTAHDIRTSLTLINAPVEALNREPHLTKEGRHYLGLAIEQARRLSSVVTQLMDFQKVDIGKEQLTFVMVDVVGLVSRRISMFDSLAQSRHIQLVFTPSQSQFLTGIDESKMERVVDNLLSNAIKYSREHSKVEISLTTTEQTWVLVVTDQGIGMSKAIQRRLFKEFFRGENAINSKIVGSGIGLLLVKNYVTMHQGAVSCVSRENEGSAFRVEIPYRQVAQMSLPDDHVSKSLLTDKK</sequence>
<dbReference type="SMART" id="SM00388">
    <property type="entry name" value="HisKA"/>
    <property type="match status" value="1"/>
</dbReference>
<dbReference type="PROSITE" id="PS50109">
    <property type="entry name" value="HIS_KIN"/>
    <property type="match status" value="1"/>
</dbReference>
<dbReference type="SUPFAM" id="SSF47384">
    <property type="entry name" value="Homodimeric domain of signal transducing histidine kinase"/>
    <property type="match status" value="1"/>
</dbReference>
<keyword evidence="5 8" id="KW-0418">Kinase</keyword>
<evidence type="ECO:0000313" key="9">
    <source>
        <dbReference type="Proteomes" id="UP000249239"/>
    </source>
</evidence>
<dbReference type="InterPro" id="IPR036097">
    <property type="entry name" value="HisK_dim/P_sf"/>
</dbReference>
<evidence type="ECO:0000256" key="3">
    <source>
        <dbReference type="ARBA" id="ARBA00022553"/>
    </source>
</evidence>
<keyword evidence="6" id="KW-0472">Membrane</keyword>
<dbReference type="InterPro" id="IPR011123">
    <property type="entry name" value="Y_Y_Y"/>
</dbReference>
<evidence type="ECO:0000256" key="5">
    <source>
        <dbReference type="ARBA" id="ARBA00022777"/>
    </source>
</evidence>
<evidence type="ECO:0000259" key="7">
    <source>
        <dbReference type="PROSITE" id="PS50109"/>
    </source>
</evidence>
<dbReference type="GO" id="GO:0000155">
    <property type="term" value="F:phosphorelay sensor kinase activity"/>
    <property type="evidence" value="ECO:0007669"/>
    <property type="project" value="InterPro"/>
</dbReference>
<dbReference type="PANTHER" id="PTHR43547:SF2">
    <property type="entry name" value="HYBRID SIGNAL TRANSDUCTION HISTIDINE KINASE C"/>
    <property type="match status" value="1"/>
</dbReference>
<keyword evidence="6" id="KW-0812">Transmembrane</keyword>
<comment type="caution">
    <text evidence="8">The sequence shown here is derived from an EMBL/GenBank/DDBJ whole genome shotgun (WGS) entry which is preliminary data.</text>
</comment>
<evidence type="ECO:0000256" key="1">
    <source>
        <dbReference type="ARBA" id="ARBA00000085"/>
    </source>
</evidence>
<dbReference type="Pfam" id="PF07494">
    <property type="entry name" value="Reg_prop"/>
    <property type="match status" value="3"/>
</dbReference>
<dbReference type="Gene3D" id="2.130.10.10">
    <property type="entry name" value="YVTN repeat-like/Quinoprotein amine dehydrogenase"/>
    <property type="match status" value="2"/>
</dbReference>
<gene>
    <name evidence="8" type="ORF">LX69_02659</name>
</gene>
<keyword evidence="6" id="KW-1133">Transmembrane helix</keyword>
<keyword evidence="9" id="KW-1185">Reference proteome</keyword>
<protein>
    <recommendedName>
        <fullName evidence="2">histidine kinase</fullName>
        <ecNumber evidence="2">2.7.13.3</ecNumber>
    </recommendedName>
</protein>
<dbReference type="EMBL" id="QKZK01000026">
    <property type="protein sequence ID" value="PZX13403.1"/>
    <property type="molecule type" value="Genomic_DNA"/>
</dbReference>
<comment type="catalytic activity">
    <reaction evidence="1">
        <text>ATP + protein L-histidine = ADP + protein N-phospho-L-histidine.</text>
        <dbReference type="EC" id="2.7.13.3"/>
    </reaction>
</comment>
<organism evidence="8 9">
    <name type="scientific">Breznakibacter xylanolyticus</name>
    <dbReference type="NCBI Taxonomy" id="990"/>
    <lineage>
        <taxon>Bacteria</taxon>
        <taxon>Pseudomonadati</taxon>
        <taxon>Bacteroidota</taxon>
        <taxon>Bacteroidia</taxon>
        <taxon>Marinilabiliales</taxon>
        <taxon>Marinilabiliaceae</taxon>
        <taxon>Breznakibacter</taxon>
    </lineage>
</organism>
<dbReference type="InterPro" id="IPR005467">
    <property type="entry name" value="His_kinase_dom"/>
</dbReference>
<dbReference type="SMART" id="SM00387">
    <property type="entry name" value="HATPase_c"/>
    <property type="match status" value="1"/>
</dbReference>
<feature type="domain" description="Histidine kinase" evidence="7">
    <location>
        <begin position="797"/>
        <end position="1014"/>
    </location>
</feature>
<evidence type="ECO:0000256" key="4">
    <source>
        <dbReference type="ARBA" id="ARBA00022679"/>
    </source>
</evidence>
<keyword evidence="3" id="KW-0597">Phosphoprotein</keyword>
<dbReference type="Gene3D" id="3.30.565.10">
    <property type="entry name" value="Histidine kinase-like ATPase, C-terminal domain"/>
    <property type="match status" value="1"/>
</dbReference>
<dbReference type="InterPro" id="IPR011110">
    <property type="entry name" value="Reg_prop"/>
</dbReference>
<dbReference type="Pfam" id="PF00512">
    <property type="entry name" value="HisKA"/>
    <property type="match status" value="1"/>
</dbReference>
<dbReference type="PRINTS" id="PR00344">
    <property type="entry name" value="BCTRLSENSOR"/>
</dbReference>
<dbReference type="FunFam" id="3.30.565.10:FF:000006">
    <property type="entry name" value="Sensor histidine kinase WalK"/>
    <property type="match status" value="1"/>
</dbReference>
<feature type="transmembrane region" description="Helical" evidence="6">
    <location>
        <begin position="758"/>
        <end position="780"/>
    </location>
</feature>
<dbReference type="SUPFAM" id="SSF55874">
    <property type="entry name" value="ATPase domain of HSP90 chaperone/DNA topoisomerase II/histidine kinase"/>
    <property type="match status" value="1"/>
</dbReference>
<dbReference type="CDD" id="cd00082">
    <property type="entry name" value="HisKA"/>
    <property type="match status" value="1"/>
</dbReference>
<dbReference type="Pfam" id="PF07495">
    <property type="entry name" value="Y_Y_Y"/>
    <property type="match status" value="1"/>
</dbReference>
<dbReference type="Gene3D" id="1.10.287.130">
    <property type="match status" value="1"/>
</dbReference>
<name>A0A2W7N0V2_9BACT</name>
<evidence type="ECO:0000256" key="6">
    <source>
        <dbReference type="SAM" id="Phobius"/>
    </source>
</evidence>
<dbReference type="EC" id="2.7.13.3" evidence="2"/>
<dbReference type="AlphaFoldDB" id="A0A2W7N0V2"/>
<proteinExistence type="predicted"/>
<dbReference type="InterPro" id="IPR004358">
    <property type="entry name" value="Sig_transdc_His_kin-like_C"/>
</dbReference>
<reference evidence="8 9" key="1">
    <citation type="submission" date="2018-06" db="EMBL/GenBank/DDBJ databases">
        <title>Genomic Encyclopedia of Archaeal and Bacterial Type Strains, Phase II (KMG-II): from individual species to whole genera.</title>
        <authorList>
            <person name="Goeker M."/>
        </authorList>
    </citation>
    <scope>NUCLEOTIDE SEQUENCE [LARGE SCALE GENOMIC DNA]</scope>
    <source>
        <strain evidence="8 9">DSM 6779</strain>
    </source>
</reference>
<evidence type="ECO:0000313" key="8">
    <source>
        <dbReference type="EMBL" id="PZX13403.1"/>
    </source>
</evidence>
<evidence type="ECO:0000256" key="2">
    <source>
        <dbReference type="ARBA" id="ARBA00012438"/>
    </source>
</evidence>
<dbReference type="Gene3D" id="2.60.40.10">
    <property type="entry name" value="Immunoglobulins"/>
    <property type="match status" value="1"/>
</dbReference>
<keyword evidence="4" id="KW-0808">Transferase</keyword>
<dbReference type="SUPFAM" id="SSF63829">
    <property type="entry name" value="Calcium-dependent phosphotriesterase"/>
    <property type="match status" value="2"/>
</dbReference>
<dbReference type="Proteomes" id="UP000249239">
    <property type="component" value="Unassembled WGS sequence"/>
</dbReference>
<dbReference type="InterPro" id="IPR013783">
    <property type="entry name" value="Ig-like_fold"/>
</dbReference>